<dbReference type="PANTHER" id="PTHR31374">
    <property type="entry name" value="AUXIN-INDUCED PROTEIN-LIKE-RELATED"/>
    <property type="match status" value="1"/>
</dbReference>
<feature type="compositionally biased region" description="Basic and acidic residues" evidence="4">
    <location>
        <begin position="41"/>
        <end position="50"/>
    </location>
</feature>
<dbReference type="InterPro" id="IPR003676">
    <property type="entry name" value="SAUR_fam"/>
</dbReference>
<organism evidence="5 6">
    <name type="scientific">Gossypium australe</name>
    <dbReference type="NCBI Taxonomy" id="47621"/>
    <lineage>
        <taxon>Eukaryota</taxon>
        <taxon>Viridiplantae</taxon>
        <taxon>Streptophyta</taxon>
        <taxon>Embryophyta</taxon>
        <taxon>Tracheophyta</taxon>
        <taxon>Spermatophyta</taxon>
        <taxon>Magnoliopsida</taxon>
        <taxon>eudicotyledons</taxon>
        <taxon>Gunneridae</taxon>
        <taxon>Pentapetalae</taxon>
        <taxon>rosids</taxon>
        <taxon>malvids</taxon>
        <taxon>Malvales</taxon>
        <taxon>Malvaceae</taxon>
        <taxon>Malvoideae</taxon>
        <taxon>Gossypium</taxon>
    </lineage>
</organism>
<evidence type="ECO:0000256" key="4">
    <source>
        <dbReference type="SAM" id="MobiDB-lite"/>
    </source>
</evidence>
<dbReference type="Proteomes" id="UP000325315">
    <property type="component" value="Unassembled WGS sequence"/>
</dbReference>
<feature type="region of interest" description="Disordered" evidence="4">
    <location>
        <begin position="27"/>
        <end position="52"/>
    </location>
</feature>
<gene>
    <name evidence="5" type="ORF">EPI10_019683</name>
</gene>
<dbReference type="AlphaFoldDB" id="A0A5B6WCJ8"/>
<keyword evidence="6" id="KW-1185">Reference proteome</keyword>
<dbReference type="EMBL" id="SMMG02000003">
    <property type="protein sequence ID" value="KAA3479143.1"/>
    <property type="molecule type" value="Genomic_DNA"/>
</dbReference>
<evidence type="ECO:0000256" key="1">
    <source>
        <dbReference type="ARBA" id="ARBA00006974"/>
    </source>
</evidence>
<comment type="similarity">
    <text evidence="1">Belongs to the ARG7 family.</text>
</comment>
<evidence type="ECO:0000256" key="3">
    <source>
        <dbReference type="ARBA" id="ARBA00022604"/>
    </source>
</evidence>
<proteinExistence type="inferred from homology"/>
<evidence type="ECO:0000313" key="5">
    <source>
        <dbReference type="EMBL" id="KAA3479143.1"/>
    </source>
</evidence>
<keyword evidence="2" id="KW-0217">Developmental protein</keyword>
<dbReference type="GO" id="GO:0009733">
    <property type="term" value="P:response to auxin"/>
    <property type="evidence" value="ECO:0007669"/>
    <property type="project" value="InterPro"/>
</dbReference>
<sequence length="127" mass="14675">MINDACGIMKKLMRRLSRVRVNHSTQYSMLRSEASDPPADPTKRRSDVPEGHFPVYVGMDQTSTRRFIVSAELLRRPIFVELLNRSAQEYGYEQRGVLRIPINIVVFERVLESLRQGRDPSSLDELI</sequence>
<protein>
    <submittedName>
        <fullName evidence="5">Auxin-induced protein X15-like</fullName>
    </submittedName>
</protein>
<evidence type="ECO:0000256" key="2">
    <source>
        <dbReference type="ARBA" id="ARBA00022473"/>
    </source>
</evidence>
<accession>A0A5B6WCJ8</accession>
<name>A0A5B6WCJ8_9ROSI</name>
<dbReference type="Pfam" id="PF02519">
    <property type="entry name" value="Auxin_inducible"/>
    <property type="match status" value="1"/>
</dbReference>
<dbReference type="OrthoDB" id="838391at2759"/>
<reference evidence="6" key="1">
    <citation type="journal article" date="2019" name="Plant Biotechnol. J.">
        <title>Genome sequencing of the Australian wild diploid species Gossypium australe highlights disease resistance and delayed gland morphogenesis.</title>
        <authorList>
            <person name="Cai Y."/>
            <person name="Cai X."/>
            <person name="Wang Q."/>
            <person name="Wang P."/>
            <person name="Zhang Y."/>
            <person name="Cai C."/>
            <person name="Xu Y."/>
            <person name="Wang K."/>
            <person name="Zhou Z."/>
            <person name="Wang C."/>
            <person name="Geng S."/>
            <person name="Li B."/>
            <person name="Dong Q."/>
            <person name="Hou Y."/>
            <person name="Wang H."/>
            <person name="Ai P."/>
            <person name="Liu Z."/>
            <person name="Yi F."/>
            <person name="Sun M."/>
            <person name="An G."/>
            <person name="Cheng J."/>
            <person name="Zhang Y."/>
            <person name="Shi Q."/>
            <person name="Xie Y."/>
            <person name="Shi X."/>
            <person name="Chang Y."/>
            <person name="Huang F."/>
            <person name="Chen Y."/>
            <person name="Hong S."/>
            <person name="Mi L."/>
            <person name="Sun Q."/>
            <person name="Zhang L."/>
            <person name="Zhou B."/>
            <person name="Peng R."/>
            <person name="Zhang X."/>
            <person name="Liu F."/>
        </authorList>
    </citation>
    <scope>NUCLEOTIDE SEQUENCE [LARGE SCALE GENOMIC DNA]</scope>
    <source>
        <strain evidence="6">cv. PA1801</strain>
    </source>
</reference>
<dbReference type="PANTHER" id="PTHR31374:SF421">
    <property type="entry name" value="AUXIN-RESPONSIVE PROTEIN SAUR71"/>
    <property type="match status" value="1"/>
</dbReference>
<evidence type="ECO:0000313" key="6">
    <source>
        <dbReference type="Proteomes" id="UP000325315"/>
    </source>
</evidence>
<comment type="caution">
    <text evidence="5">The sequence shown here is derived from an EMBL/GenBank/DDBJ whole genome shotgun (WGS) entry which is preliminary data.</text>
</comment>
<keyword evidence="3" id="KW-0341">Growth regulation</keyword>